<organism evidence="2 3">
    <name type="scientific">Pristionchus entomophagus</name>
    <dbReference type="NCBI Taxonomy" id="358040"/>
    <lineage>
        <taxon>Eukaryota</taxon>
        <taxon>Metazoa</taxon>
        <taxon>Ecdysozoa</taxon>
        <taxon>Nematoda</taxon>
        <taxon>Chromadorea</taxon>
        <taxon>Rhabditida</taxon>
        <taxon>Rhabditina</taxon>
        <taxon>Diplogasteromorpha</taxon>
        <taxon>Diplogasteroidea</taxon>
        <taxon>Neodiplogasteridae</taxon>
        <taxon>Pristionchus</taxon>
    </lineage>
</organism>
<reference evidence="2" key="1">
    <citation type="submission" date="2023-10" db="EMBL/GenBank/DDBJ databases">
        <title>Genome assembly of Pristionchus species.</title>
        <authorList>
            <person name="Yoshida K."/>
            <person name="Sommer R.J."/>
        </authorList>
    </citation>
    <scope>NUCLEOTIDE SEQUENCE</scope>
    <source>
        <strain evidence="2">RS0144</strain>
    </source>
</reference>
<evidence type="ECO:0000256" key="1">
    <source>
        <dbReference type="SAM" id="MobiDB-lite"/>
    </source>
</evidence>
<dbReference type="Gene3D" id="3.30.40.10">
    <property type="entry name" value="Zinc/RING finger domain, C3HC4 (zinc finger)"/>
    <property type="match status" value="1"/>
</dbReference>
<sequence length="255" mass="29023">NMRTKTQHKGDTSVDGDIKLEVDESVGEEPSPSVVKKPPAKPKRKYKRKKMDDEEHEENKHISKSIQKRFGKNKNQHELAVLKHTKSNSVKIVNPDAHDNMIERAEELKSNKMYQVELRSDALPTMWKCALCHQRTCRDSLGDLFGPYYVLAGEKHWPEFLTKKPAKMARGSSSLIDIWLHGACAVWAPDIHMAANQLENLEEKLNIFWGQSCLVCHQSGASIPMDGKHLHYPCAMKHPGVEMDDQTLTCKTTTR</sequence>
<evidence type="ECO:0000313" key="3">
    <source>
        <dbReference type="Proteomes" id="UP001432027"/>
    </source>
</evidence>
<evidence type="ECO:0008006" key="4">
    <source>
        <dbReference type="Google" id="ProtNLM"/>
    </source>
</evidence>
<feature type="compositionally biased region" description="Basic and acidic residues" evidence="1">
    <location>
        <begin position="50"/>
        <end position="61"/>
    </location>
</feature>
<dbReference type="AlphaFoldDB" id="A0AAV5TP38"/>
<dbReference type="Proteomes" id="UP001432027">
    <property type="component" value="Unassembled WGS sequence"/>
</dbReference>
<accession>A0AAV5TP38</accession>
<gene>
    <name evidence="2" type="ORF">PENTCL1PPCAC_18350</name>
</gene>
<feature type="non-terminal residue" evidence="2">
    <location>
        <position position="1"/>
    </location>
</feature>
<feature type="compositionally biased region" description="Basic residues" evidence="1">
    <location>
        <begin position="62"/>
        <end position="73"/>
    </location>
</feature>
<keyword evidence="3" id="KW-1185">Reference proteome</keyword>
<dbReference type="InterPro" id="IPR013083">
    <property type="entry name" value="Znf_RING/FYVE/PHD"/>
</dbReference>
<evidence type="ECO:0000313" key="2">
    <source>
        <dbReference type="EMBL" id="GMS96175.1"/>
    </source>
</evidence>
<comment type="caution">
    <text evidence="2">The sequence shown here is derived from an EMBL/GenBank/DDBJ whole genome shotgun (WGS) entry which is preliminary data.</text>
</comment>
<proteinExistence type="predicted"/>
<dbReference type="EMBL" id="BTSX01000004">
    <property type="protein sequence ID" value="GMS96175.1"/>
    <property type="molecule type" value="Genomic_DNA"/>
</dbReference>
<name>A0AAV5TP38_9BILA</name>
<feature type="compositionally biased region" description="Basic residues" evidence="1">
    <location>
        <begin position="38"/>
        <end position="49"/>
    </location>
</feature>
<feature type="compositionally biased region" description="Basic and acidic residues" evidence="1">
    <location>
        <begin position="8"/>
        <end position="22"/>
    </location>
</feature>
<protein>
    <recommendedName>
        <fullName evidence="4">PHD-type domain-containing protein</fullName>
    </recommendedName>
</protein>
<feature type="region of interest" description="Disordered" evidence="1">
    <location>
        <begin position="1"/>
        <end position="73"/>
    </location>
</feature>